<gene>
    <name evidence="1" type="ORF">CN596_00490</name>
</gene>
<dbReference type="EMBL" id="NUAJ01000002">
    <property type="protein sequence ID" value="PEN58440.1"/>
    <property type="molecule type" value="Genomic_DNA"/>
</dbReference>
<accession>A0AB36SUA5</accession>
<organism evidence="1 2">
    <name type="scientific">Bacillus toyonensis</name>
    <dbReference type="NCBI Taxonomy" id="155322"/>
    <lineage>
        <taxon>Bacteria</taxon>
        <taxon>Bacillati</taxon>
        <taxon>Bacillota</taxon>
        <taxon>Bacilli</taxon>
        <taxon>Bacillales</taxon>
        <taxon>Bacillaceae</taxon>
        <taxon>Bacillus</taxon>
        <taxon>Bacillus cereus group</taxon>
    </lineage>
</organism>
<comment type="caution">
    <text evidence="1">The sequence shown here is derived from an EMBL/GenBank/DDBJ whole genome shotgun (WGS) entry which is preliminary data.</text>
</comment>
<name>A0AB36SUA5_9BACI</name>
<proteinExistence type="predicted"/>
<dbReference type="AlphaFoldDB" id="A0AB36SUA5"/>
<evidence type="ECO:0000313" key="1">
    <source>
        <dbReference type="EMBL" id="PEN58440.1"/>
    </source>
</evidence>
<sequence>MLLSLYICLEAMIKQQSYLSFAGLSQKWDNYNIIRFFFIASQ</sequence>
<reference evidence="1 2" key="1">
    <citation type="submission" date="2017-09" db="EMBL/GenBank/DDBJ databases">
        <title>Large-scale bioinformatics analysis of Bacillus genomes uncovers conserved roles of natural products in bacterial physiology.</title>
        <authorList>
            <consortium name="Agbiome Team Llc"/>
            <person name="Bleich R.M."/>
            <person name="Kirk G.J."/>
            <person name="Santa Maria K.C."/>
            <person name="Allen S.E."/>
            <person name="Farag S."/>
            <person name="Shank E.A."/>
            <person name="Bowers A."/>
        </authorList>
    </citation>
    <scope>NUCLEOTIDE SEQUENCE [LARGE SCALE GENOMIC DNA]</scope>
    <source>
        <strain evidence="1 2">AFS027958</strain>
    </source>
</reference>
<protein>
    <submittedName>
        <fullName evidence="1">Glycosyltransferase</fullName>
    </submittedName>
</protein>
<dbReference type="Proteomes" id="UP000220934">
    <property type="component" value="Unassembled WGS sequence"/>
</dbReference>
<evidence type="ECO:0000313" key="2">
    <source>
        <dbReference type="Proteomes" id="UP000220934"/>
    </source>
</evidence>